<keyword evidence="1" id="KW-1133">Transmembrane helix</keyword>
<comment type="caution">
    <text evidence="2">The sequence shown here is derived from an EMBL/GenBank/DDBJ whole genome shotgun (WGS) entry which is preliminary data.</text>
</comment>
<keyword evidence="1" id="KW-0472">Membrane</keyword>
<reference evidence="3" key="1">
    <citation type="journal article" date="2019" name="Int. J. Syst. Evol. Microbiol.">
        <title>The Global Catalogue of Microorganisms (GCM) 10K type strain sequencing project: providing services to taxonomists for standard genome sequencing and annotation.</title>
        <authorList>
            <consortium name="The Broad Institute Genomics Platform"/>
            <consortium name="The Broad Institute Genome Sequencing Center for Infectious Disease"/>
            <person name="Wu L."/>
            <person name="Ma J."/>
        </authorList>
    </citation>
    <scope>NUCLEOTIDE SEQUENCE [LARGE SCALE GENOMIC DNA]</scope>
    <source>
        <strain evidence="3">JCM 15974</strain>
    </source>
</reference>
<keyword evidence="1" id="KW-0812">Transmembrane</keyword>
<name>A0ABP3TY55_9FLAO</name>
<dbReference type="RefSeq" id="WP_343912196.1">
    <property type="nucleotide sequence ID" value="NZ_BAAAGE010000002.1"/>
</dbReference>
<feature type="transmembrane region" description="Helical" evidence="1">
    <location>
        <begin position="6"/>
        <end position="27"/>
    </location>
</feature>
<dbReference type="Proteomes" id="UP001501758">
    <property type="component" value="Unassembled WGS sequence"/>
</dbReference>
<gene>
    <name evidence="2" type="ORF">GCM10009430_20180</name>
</gene>
<evidence type="ECO:0000313" key="3">
    <source>
        <dbReference type="Proteomes" id="UP001501758"/>
    </source>
</evidence>
<evidence type="ECO:0008006" key="4">
    <source>
        <dbReference type="Google" id="ProtNLM"/>
    </source>
</evidence>
<keyword evidence="3" id="KW-1185">Reference proteome</keyword>
<sequence length="150" mass="17683">MNNKRVYNFVIIGLVVLNIIILAFLLIKPSQPIKRSAPKNFRSEIVKTLRLNDLQESRFHNLADEHKQKMADIDEEKVKLLYPYFESLSDTSLVVNKDSILNQLQQYERKKIELTYLHFKEIKELLTKEQLVDFDAFMSKVINRLSGSRK</sequence>
<organism evidence="2 3">
    <name type="scientific">Aquimarina litoralis</name>
    <dbReference type="NCBI Taxonomy" id="584605"/>
    <lineage>
        <taxon>Bacteria</taxon>
        <taxon>Pseudomonadati</taxon>
        <taxon>Bacteroidota</taxon>
        <taxon>Flavobacteriia</taxon>
        <taxon>Flavobacteriales</taxon>
        <taxon>Flavobacteriaceae</taxon>
        <taxon>Aquimarina</taxon>
    </lineage>
</organism>
<evidence type="ECO:0000313" key="2">
    <source>
        <dbReference type="EMBL" id="GAA0720231.1"/>
    </source>
</evidence>
<protein>
    <recommendedName>
        <fullName evidence="4">Periplasmic heavy metal sensor</fullName>
    </recommendedName>
</protein>
<dbReference type="EMBL" id="BAAAGE010000002">
    <property type="protein sequence ID" value="GAA0720231.1"/>
    <property type="molecule type" value="Genomic_DNA"/>
</dbReference>
<proteinExistence type="predicted"/>
<evidence type="ECO:0000256" key="1">
    <source>
        <dbReference type="SAM" id="Phobius"/>
    </source>
</evidence>
<dbReference type="Gene3D" id="1.20.120.1490">
    <property type="match status" value="1"/>
</dbReference>
<accession>A0ABP3TY55</accession>